<feature type="transmembrane region" description="Helical" evidence="7">
    <location>
        <begin position="382"/>
        <end position="400"/>
    </location>
</feature>
<evidence type="ECO:0000256" key="4">
    <source>
        <dbReference type="ARBA" id="ARBA00022692"/>
    </source>
</evidence>
<feature type="transmembrane region" description="Helical" evidence="7">
    <location>
        <begin position="40"/>
        <end position="62"/>
    </location>
</feature>
<protein>
    <submittedName>
        <fullName evidence="8">Lipopolysaccharide biosynthesis protein</fullName>
    </submittedName>
</protein>
<dbReference type="Proteomes" id="UP000603602">
    <property type="component" value="Unassembled WGS sequence"/>
</dbReference>
<comment type="subcellular location">
    <subcellularLocation>
        <location evidence="1">Cell membrane</location>
        <topology evidence="1">Multi-pass membrane protein</topology>
    </subcellularLocation>
</comment>
<feature type="transmembrane region" description="Helical" evidence="7">
    <location>
        <begin position="314"/>
        <end position="333"/>
    </location>
</feature>
<evidence type="ECO:0000256" key="5">
    <source>
        <dbReference type="ARBA" id="ARBA00022989"/>
    </source>
</evidence>
<evidence type="ECO:0000256" key="2">
    <source>
        <dbReference type="ARBA" id="ARBA00007430"/>
    </source>
</evidence>
<feature type="transmembrane region" description="Helical" evidence="7">
    <location>
        <begin position="106"/>
        <end position="128"/>
    </location>
</feature>
<evidence type="ECO:0000313" key="9">
    <source>
        <dbReference type="Proteomes" id="UP000603602"/>
    </source>
</evidence>
<evidence type="ECO:0000256" key="1">
    <source>
        <dbReference type="ARBA" id="ARBA00004651"/>
    </source>
</evidence>
<keyword evidence="5 7" id="KW-1133">Transmembrane helix</keyword>
<dbReference type="InterPro" id="IPR050833">
    <property type="entry name" value="Poly_Biosynth_Transport"/>
</dbReference>
<feature type="transmembrane region" description="Helical" evidence="7">
    <location>
        <begin position="200"/>
        <end position="221"/>
    </location>
</feature>
<accession>A0ABR9BDZ1</accession>
<keyword evidence="4 7" id="KW-0812">Transmembrane</keyword>
<feature type="transmembrane region" description="Helical" evidence="7">
    <location>
        <begin position="406"/>
        <end position="424"/>
    </location>
</feature>
<proteinExistence type="inferred from homology"/>
<evidence type="ECO:0000256" key="6">
    <source>
        <dbReference type="ARBA" id="ARBA00023136"/>
    </source>
</evidence>
<dbReference type="EMBL" id="JACYTO010000002">
    <property type="protein sequence ID" value="MBD8504570.1"/>
    <property type="molecule type" value="Genomic_DNA"/>
</dbReference>
<keyword evidence="3" id="KW-1003">Cell membrane</keyword>
<reference evidence="9" key="1">
    <citation type="submission" date="2023-07" db="EMBL/GenBank/DDBJ databases">
        <title>Thauera sp. CAU 1555 isolated from sand of Yaerae Beach.</title>
        <authorList>
            <person name="Kim W."/>
        </authorList>
    </citation>
    <scope>NUCLEOTIDE SEQUENCE [LARGE SCALE GENOMIC DNA]</scope>
    <source>
        <strain evidence="9">CAU 1555</strain>
    </source>
</reference>
<dbReference type="Pfam" id="PF13440">
    <property type="entry name" value="Polysacc_synt_3"/>
    <property type="match status" value="1"/>
</dbReference>
<keyword evidence="6 7" id="KW-0472">Membrane</keyword>
<gene>
    <name evidence="8" type="ORF">IFO67_16895</name>
</gene>
<evidence type="ECO:0000313" key="8">
    <source>
        <dbReference type="EMBL" id="MBD8504570.1"/>
    </source>
</evidence>
<feature type="transmembrane region" description="Helical" evidence="7">
    <location>
        <begin position="469"/>
        <end position="490"/>
    </location>
</feature>
<keyword evidence="9" id="KW-1185">Reference proteome</keyword>
<dbReference type="RefSeq" id="WP_187719300.1">
    <property type="nucleotide sequence ID" value="NZ_JACTAH010000002.1"/>
</dbReference>
<sequence>MADKPLPLSRRHDQRHALIRRAFVLPSRDLGQRVVSGASFTLLGIAARTLLTIGSMAILARLLTPADFGYIAMAAVVTEFASLLASFGLGNILIQKRVVSRLQLDTVFWAGTATGCAIAALVFLVSFATELLFAEPTVGGLLRALSITFVLAGLTTVHEAVLARLMQFHTEFYIRIGALGVRALTSIVFAWLGFGVWSLVAGPIAGALAQLVLMFIAVPFLPRLRFYAAYLFANLRTGGSYMGNTFLYYLMMNVDLLLIGRQLGASMLGYYQNARSLTDEIRGRIAMPLQRVLFPAFSAMQADRDRLRQSVLKSSRILAAIICPIGFGLSAVAEELVPMLYGDQWLPMIPVLTMLGIGAALRGSTSIASSLFNAQNRVALSLRYNVVGAIILIGSVLAVVSHGLEAVTAAIALNAMYSIVVLRASFGLIGLDFRDLLHVLARPVLAAIAMWICIAVLRTALAPMQFSTFVALLLHVSTGVVTYSLALHLLSRQYLTDFTDLVTRIRGRQHRRAD</sequence>
<comment type="caution">
    <text evidence="8">The sequence shown here is derived from an EMBL/GenBank/DDBJ whole genome shotgun (WGS) entry which is preliminary data.</text>
</comment>
<organism evidence="8 9">
    <name type="scientific">Thauera sedimentorum</name>
    <dbReference type="NCBI Taxonomy" id="2767595"/>
    <lineage>
        <taxon>Bacteria</taxon>
        <taxon>Pseudomonadati</taxon>
        <taxon>Pseudomonadota</taxon>
        <taxon>Betaproteobacteria</taxon>
        <taxon>Rhodocyclales</taxon>
        <taxon>Zoogloeaceae</taxon>
        <taxon>Thauera</taxon>
    </lineage>
</organism>
<feature type="transmembrane region" description="Helical" evidence="7">
    <location>
        <begin position="68"/>
        <end position="94"/>
    </location>
</feature>
<dbReference type="PANTHER" id="PTHR30250:SF10">
    <property type="entry name" value="LIPOPOLYSACCHARIDE BIOSYNTHESIS PROTEIN WZXC"/>
    <property type="match status" value="1"/>
</dbReference>
<evidence type="ECO:0000256" key="3">
    <source>
        <dbReference type="ARBA" id="ARBA00022475"/>
    </source>
</evidence>
<evidence type="ECO:0000256" key="7">
    <source>
        <dbReference type="SAM" id="Phobius"/>
    </source>
</evidence>
<feature type="transmembrane region" description="Helical" evidence="7">
    <location>
        <begin position="140"/>
        <end position="160"/>
    </location>
</feature>
<comment type="similarity">
    <text evidence="2">Belongs to the polysaccharide synthase family.</text>
</comment>
<name>A0ABR9BDZ1_9RHOO</name>
<dbReference type="PANTHER" id="PTHR30250">
    <property type="entry name" value="PST FAMILY PREDICTED COLANIC ACID TRANSPORTER"/>
    <property type="match status" value="1"/>
</dbReference>
<feature type="transmembrane region" description="Helical" evidence="7">
    <location>
        <begin position="436"/>
        <end position="457"/>
    </location>
</feature>
<feature type="transmembrane region" description="Helical" evidence="7">
    <location>
        <begin position="172"/>
        <end position="194"/>
    </location>
</feature>
<dbReference type="CDD" id="cd13127">
    <property type="entry name" value="MATE_tuaB_like"/>
    <property type="match status" value="1"/>
</dbReference>